<dbReference type="SUPFAM" id="SSF55729">
    <property type="entry name" value="Acyl-CoA N-acyltransferases (Nat)"/>
    <property type="match status" value="1"/>
</dbReference>
<dbReference type="PROSITE" id="PS51186">
    <property type="entry name" value="GNAT"/>
    <property type="match status" value="1"/>
</dbReference>
<evidence type="ECO:0000313" key="5">
    <source>
        <dbReference type="EMBL" id="RDI48848.1"/>
    </source>
</evidence>
<reference evidence="5 6" key="1">
    <citation type="submission" date="2018-07" db="EMBL/GenBank/DDBJ databases">
        <title>Genomic Encyclopedia of Type Strains, Phase IV (KMG-IV): sequencing the most valuable type-strain genomes for metagenomic binning, comparative biology and taxonomic classification.</title>
        <authorList>
            <person name="Goeker M."/>
        </authorList>
    </citation>
    <scope>NUCLEOTIDE SEQUENCE [LARGE SCALE GENOMIC DNA]</scope>
    <source>
        <strain evidence="5 6">DSM 16500</strain>
    </source>
</reference>
<keyword evidence="2" id="KW-0012">Acyltransferase</keyword>
<evidence type="ECO:0000259" key="4">
    <source>
        <dbReference type="PROSITE" id="PS51186"/>
    </source>
</evidence>
<name>A0A370GYV8_9COXI</name>
<protein>
    <submittedName>
        <fullName evidence="5">RimJ/RimL family protein N-acetyltransferase</fullName>
    </submittedName>
</protein>
<dbReference type="GO" id="GO:0008999">
    <property type="term" value="F:protein-N-terminal-alanine acetyltransferase activity"/>
    <property type="evidence" value="ECO:0007669"/>
    <property type="project" value="TreeGrafter"/>
</dbReference>
<dbReference type="RefSeq" id="WP_114833358.1">
    <property type="nucleotide sequence ID" value="NZ_LR699114.1"/>
</dbReference>
<dbReference type="AlphaFoldDB" id="A0A370GYV8"/>
<dbReference type="GO" id="GO:0005737">
    <property type="term" value="C:cytoplasm"/>
    <property type="evidence" value="ECO:0007669"/>
    <property type="project" value="TreeGrafter"/>
</dbReference>
<comment type="caution">
    <text evidence="5">The sequence shown here is derived from an EMBL/GenBank/DDBJ whole genome shotgun (WGS) entry which is preliminary data.</text>
</comment>
<dbReference type="InterPro" id="IPR000182">
    <property type="entry name" value="GNAT_dom"/>
</dbReference>
<organism evidence="5 6">
    <name type="scientific">Aquicella lusitana</name>
    <dbReference type="NCBI Taxonomy" id="254246"/>
    <lineage>
        <taxon>Bacteria</taxon>
        <taxon>Pseudomonadati</taxon>
        <taxon>Pseudomonadota</taxon>
        <taxon>Gammaproteobacteria</taxon>
        <taxon>Legionellales</taxon>
        <taxon>Coxiellaceae</taxon>
        <taxon>Aquicella</taxon>
    </lineage>
</organism>
<evidence type="ECO:0000256" key="3">
    <source>
        <dbReference type="ARBA" id="ARBA00038502"/>
    </source>
</evidence>
<gene>
    <name evidence="5" type="ORF">C8D86_101131</name>
</gene>
<dbReference type="Pfam" id="PF13302">
    <property type="entry name" value="Acetyltransf_3"/>
    <property type="match status" value="1"/>
</dbReference>
<keyword evidence="1 5" id="KW-0808">Transferase</keyword>
<dbReference type="InterPro" id="IPR051531">
    <property type="entry name" value="N-acetyltransferase"/>
</dbReference>
<comment type="similarity">
    <text evidence="3">Belongs to the acetyltransferase family. RimJ subfamily.</text>
</comment>
<evidence type="ECO:0000313" key="6">
    <source>
        <dbReference type="Proteomes" id="UP000254720"/>
    </source>
</evidence>
<accession>A0A370GYV8</accession>
<evidence type="ECO:0000256" key="1">
    <source>
        <dbReference type="ARBA" id="ARBA00022679"/>
    </source>
</evidence>
<sequence length="168" mass="19470">MTIFIRAPELADETAFIQASLRSETLHHPWTSAPKTHEAYQAYLSSFSQPSNKSFLVMSRTNEILGVFNLSEIVRGCFQNSYLGYYAFSGQEGKGYMSQGMKLVLDYAFNVLALHRVEANIQPGNVRSIYLVQKNGFRKEGYSLRYLKINDEWRDHERWALTAEEWKR</sequence>
<keyword evidence="6" id="KW-1185">Reference proteome</keyword>
<dbReference type="Gene3D" id="3.40.630.30">
    <property type="match status" value="1"/>
</dbReference>
<feature type="domain" description="N-acetyltransferase" evidence="4">
    <location>
        <begin position="3"/>
        <end position="164"/>
    </location>
</feature>
<dbReference type="OrthoDB" id="9801669at2"/>
<evidence type="ECO:0000256" key="2">
    <source>
        <dbReference type="ARBA" id="ARBA00023315"/>
    </source>
</evidence>
<dbReference type="Proteomes" id="UP000254720">
    <property type="component" value="Unassembled WGS sequence"/>
</dbReference>
<proteinExistence type="inferred from homology"/>
<dbReference type="EMBL" id="QQAX01000001">
    <property type="protein sequence ID" value="RDI48848.1"/>
    <property type="molecule type" value="Genomic_DNA"/>
</dbReference>
<dbReference type="PANTHER" id="PTHR43792">
    <property type="entry name" value="GNAT FAMILY, PUTATIVE (AFU_ORTHOLOGUE AFUA_3G00765)-RELATED-RELATED"/>
    <property type="match status" value="1"/>
</dbReference>
<dbReference type="PANTHER" id="PTHR43792:SF8">
    <property type="entry name" value="[RIBOSOMAL PROTEIN US5]-ALANINE N-ACETYLTRANSFERASE"/>
    <property type="match status" value="1"/>
</dbReference>
<dbReference type="InterPro" id="IPR016181">
    <property type="entry name" value="Acyl_CoA_acyltransferase"/>
</dbReference>